<dbReference type="InterPro" id="IPR006059">
    <property type="entry name" value="SBP"/>
</dbReference>
<keyword evidence="3" id="KW-1185">Reference proteome</keyword>
<dbReference type="SUPFAM" id="SSF53850">
    <property type="entry name" value="Periplasmic binding protein-like II"/>
    <property type="match status" value="1"/>
</dbReference>
<organism evidence="2 3">
    <name type="scientific">Virgibacillus siamensis</name>
    <dbReference type="NCBI Taxonomy" id="480071"/>
    <lineage>
        <taxon>Bacteria</taxon>
        <taxon>Bacillati</taxon>
        <taxon>Bacillota</taxon>
        <taxon>Bacilli</taxon>
        <taxon>Bacillales</taxon>
        <taxon>Bacillaceae</taxon>
        <taxon>Virgibacillus</taxon>
    </lineage>
</organism>
<evidence type="ECO:0000313" key="2">
    <source>
        <dbReference type="EMBL" id="GAA0590041.1"/>
    </source>
</evidence>
<comment type="caution">
    <text evidence="2">The sequence shown here is derived from an EMBL/GenBank/DDBJ whole genome shotgun (WGS) entry which is preliminary data.</text>
</comment>
<dbReference type="PANTHER" id="PTHR43649:SF12">
    <property type="entry name" value="DIACETYLCHITOBIOSE BINDING PROTEIN DASA"/>
    <property type="match status" value="1"/>
</dbReference>
<dbReference type="Pfam" id="PF01547">
    <property type="entry name" value="SBP_bac_1"/>
    <property type="match status" value="1"/>
</dbReference>
<gene>
    <name evidence="2" type="primary">ngcE_1</name>
    <name evidence="2" type="ORF">GCM10009001_02490</name>
</gene>
<feature type="signal peptide" evidence="1">
    <location>
        <begin position="1"/>
        <end position="23"/>
    </location>
</feature>
<evidence type="ECO:0000313" key="3">
    <source>
        <dbReference type="Proteomes" id="UP001500866"/>
    </source>
</evidence>
<dbReference type="Gene3D" id="3.40.190.10">
    <property type="entry name" value="Periplasmic binding protein-like II"/>
    <property type="match status" value="2"/>
</dbReference>
<dbReference type="PROSITE" id="PS51257">
    <property type="entry name" value="PROKAR_LIPOPROTEIN"/>
    <property type="match status" value="1"/>
</dbReference>
<reference evidence="2 3" key="1">
    <citation type="journal article" date="2019" name="Int. J. Syst. Evol. Microbiol.">
        <title>The Global Catalogue of Microorganisms (GCM) 10K type strain sequencing project: providing services to taxonomists for standard genome sequencing and annotation.</title>
        <authorList>
            <consortium name="The Broad Institute Genomics Platform"/>
            <consortium name="The Broad Institute Genome Sequencing Center for Infectious Disease"/>
            <person name="Wu L."/>
            <person name="Ma J."/>
        </authorList>
    </citation>
    <scope>NUCLEOTIDE SEQUENCE [LARGE SCALE GENOMIC DNA]</scope>
    <source>
        <strain evidence="2 3">JCM 15395</strain>
    </source>
</reference>
<dbReference type="PANTHER" id="PTHR43649">
    <property type="entry name" value="ARABINOSE-BINDING PROTEIN-RELATED"/>
    <property type="match status" value="1"/>
</dbReference>
<evidence type="ECO:0000256" key="1">
    <source>
        <dbReference type="SAM" id="SignalP"/>
    </source>
</evidence>
<dbReference type="EMBL" id="BAAADS010000001">
    <property type="protein sequence ID" value="GAA0590041.1"/>
    <property type="molecule type" value="Genomic_DNA"/>
</dbReference>
<proteinExistence type="predicted"/>
<dbReference type="RefSeq" id="WP_343809552.1">
    <property type="nucleotide sequence ID" value="NZ_BAAADS010000001.1"/>
</dbReference>
<dbReference type="InterPro" id="IPR050490">
    <property type="entry name" value="Bact_solute-bd_prot1"/>
</dbReference>
<sequence>MRKVFRGPLLLACLTGIILVAMVGCSSENDSSDDSASETKNDGKVNGTLEIQYFVGGYGDEWWKEVISTFKEKYPEVKVVEHAGPNVNDEMKTRWIANNPPDVIYIDGDGANETQMIKDNQLMDISDWVNELKLEDGTPLMDSFISPPEVLEGDKIYSLPLVFDTWGVWYDSAWFEEQGFDVPDDFPSWLSSMKEIKAKTGIHPFITTGKYPQYFLRGILYPAFSAAGGEKLLNNLMDGKLKAWESEKTLEVFKKVEKVQEAGLIDPGFAARSHTQTQMNFLMHDNAYIPVGFWLPKEMEKDIPEGFEYGFIPTPMNSEGDSMALVPDLRPVAIAKKADNPEAAKAFVKFIFTKENAQKFAESTGAIMNLRGVNLSKNEKVPQFLKDINEIINNPGKVEMYDRKTPEEEELEIAIEVSDKVKSMVVPLLLGKINAEEFVEEMQGTVKQLRNK</sequence>
<dbReference type="Proteomes" id="UP001500866">
    <property type="component" value="Unassembled WGS sequence"/>
</dbReference>
<protein>
    <submittedName>
        <fullName evidence="2">N-acetylglucosamine/diacetylchitobiose ABC transporter substrate-binding protein</fullName>
    </submittedName>
</protein>
<name>A0ABN1FG19_9BACI</name>
<feature type="chain" id="PRO_5046455053" evidence="1">
    <location>
        <begin position="24"/>
        <end position="452"/>
    </location>
</feature>
<accession>A0ABN1FG19</accession>
<keyword evidence="1" id="KW-0732">Signal</keyword>